<name>A0A9X9M5Z2_GULGU</name>
<comment type="caution">
    <text evidence="2">The sequence shown here is derived from an EMBL/GenBank/DDBJ whole genome shotgun (WGS) entry which is preliminary data.</text>
</comment>
<organism evidence="2 3">
    <name type="scientific">Gulo gulo</name>
    <name type="common">Wolverine</name>
    <name type="synonym">Gluton</name>
    <dbReference type="NCBI Taxonomy" id="48420"/>
    <lineage>
        <taxon>Eukaryota</taxon>
        <taxon>Metazoa</taxon>
        <taxon>Chordata</taxon>
        <taxon>Craniata</taxon>
        <taxon>Vertebrata</taxon>
        <taxon>Euteleostomi</taxon>
        <taxon>Mammalia</taxon>
        <taxon>Eutheria</taxon>
        <taxon>Laurasiatheria</taxon>
        <taxon>Carnivora</taxon>
        <taxon>Caniformia</taxon>
        <taxon>Musteloidea</taxon>
        <taxon>Mustelidae</taxon>
        <taxon>Guloninae</taxon>
        <taxon>Gulo</taxon>
    </lineage>
</organism>
<gene>
    <name evidence="2" type="ORF">BN2614_LOCUS7</name>
</gene>
<dbReference type="Proteomes" id="UP000269945">
    <property type="component" value="Unassembled WGS sequence"/>
</dbReference>
<feature type="compositionally biased region" description="Pro residues" evidence="1">
    <location>
        <begin position="58"/>
        <end position="75"/>
    </location>
</feature>
<feature type="region of interest" description="Disordered" evidence="1">
    <location>
        <begin position="42"/>
        <end position="80"/>
    </location>
</feature>
<evidence type="ECO:0000313" key="2">
    <source>
        <dbReference type="EMBL" id="VCX37546.1"/>
    </source>
</evidence>
<feature type="non-terminal residue" evidence="2">
    <location>
        <position position="1"/>
    </location>
</feature>
<keyword evidence="3" id="KW-1185">Reference proteome</keyword>
<dbReference type="AlphaFoldDB" id="A0A9X9M5Z2"/>
<evidence type="ECO:0000256" key="1">
    <source>
        <dbReference type="SAM" id="MobiDB-lite"/>
    </source>
</evidence>
<protein>
    <submittedName>
        <fullName evidence="2">Uncharacterized protein</fullName>
    </submittedName>
</protein>
<reference evidence="2 3" key="1">
    <citation type="submission" date="2018-10" db="EMBL/GenBank/DDBJ databases">
        <authorList>
            <person name="Ekblom R."/>
            <person name="Jareborg N."/>
        </authorList>
    </citation>
    <scope>NUCLEOTIDE SEQUENCE [LARGE SCALE GENOMIC DNA]</scope>
    <source>
        <tissue evidence="2">Muscle</tissue>
    </source>
</reference>
<proteinExistence type="predicted"/>
<accession>A0A9X9M5Z2</accession>
<evidence type="ECO:0000313" key="3">
    <source>
        <dbReference type="Proteomes" id="UP000269945"/>
    </source>
</evidence>
<sequence length="94" mass="9787">GKGGLQVTSSCGDGQGCDVTELAFAREGGSVRKRVRPWGVRKKQLGPGGPCVARPSPAAGPAPTPPLRARPPPKSPASLTCRRRRSCCCRLPVL</sequence>
<dbReference type="EMBL" id="CYRY02043277">
    <property type="protein sequence ID" value="VCX37546.1"/>
    <property type="molecule type" value="Genomic_DNA"/>
</dbReference>